<accession>A0AAD8E4L6</accession>
<evidence type="ECO:0008006" key="7">
    <source>
        <dbReference type="Google" id="ProtNLM"/>
    </source>
</evidence>
<dbReference type="InterPro" id="IPR011990">
    <property type="entry name" value="TPR-like_helical_dom_sf"/>
</dbReference>
<evidence type="ECO:0000256" key="3">
    <source>
        <dbReference type="PROSITE-ProRule" id="PRU00339"/>
    </source>
</evidence>
<reference evidence="5" key="2">
    <citation type="submission" date="2023-05" db="EMBL/GenBank/DDBJ databases">
        <authorList>
            <person name="Fouks B."/>
        </authorList>
    </citation>
    <scope>NUCLEOTIDE SEQUENCE</scope>
    <source>
        <strain evidence="5">Stay&amp;Tobe</strain>
        <tissue evidence="5">Testes</tissue>
    </source>
</reference>
<evidence type="ECO:0000256" key="2">
    <source>
        <dbReference type="ARBA" id="ARBA00022803"/>
    </source>
</evidence>
<dbReference type="PANTHER" id="PTHR46014">
    <property type="entry name" value="TETRATRICOPEPTIDE REPEAT PROTEIN 1"/>
    <property type="match status" value="1"/>
</dbReference>
<keyword evidence="1" id="KW-0677">Repeat</keyword>
<dbReference type="InterPro" id="IPR013105">
    <property type="entry name" value="TPR_2"/>
</dbReference>
<dbReference type="Pfam" id="PF07719">
    <property type="entry name" value="TPR_2"/>
    <property type="match status" value="1"/>
</dbReference>
<reference evidence="5" key="1">
    <citation type="journal article" date="2023" name="IScience">
        <title>Live-bearing cockroach genome reveals convergent evolutionary mechanisms linked to viviparity in insects and beyond.</title>
        <authorList>
            <person name="Fouks B."/>
            <person name="Harrison M.C."/>
            <person name="Mikhailova A.A."/>
            <person name="Marchal E."/>
            <person name="English S."/>
            <person name="Carruthers M."/>
            <person name="Jennings E.C."/>
            <person name="Chiamaka E.L."/>
            <person name="Frigard R.A."/>
            <person name="Pippel M."/>
            <person name="Attardo G.M."/>
            <person name="Benoit J.B."/>
            <person name="Bornberg-Bauer E."/>
            <person name="Tobe S.S."/>
        </authorList>
    </citation>
    <scope>NUCLEOTIDE SEQUENCE</scope>
    <source>
        <strain evidence="5">Stay&amp;Tobe</strain>
    </source>
</reference>
<dbReference type="Proteomes" id="UP001233999">
    <property type="component" value="Unassembled WGS sequence"/>
</dbReference>
<name>A0AAD8E4L6_DIPPU</name>
<organism evidence="5 6">
    <name type="scientific">Diploptera punctata</name>
    <name type="common">Pacific beetle cockroach</name>
    <dbReference type="NCBI Taxonomy" id="6984"/>
    <lineage>
        <taxon>Eukaryota</taxon>
        <taxon>Metazoa</taxon>
        <taxon>Ecdysozoa</taxon>
        <taxon>Arthropoda</taxon>
        <taxon>Hexapoda</taxon>
        <taxon>Insecta</taxon>
        <taxon>Pterygota</taxon>
        <taxon>Neoptera</taxon>
        <taxon>Polyneoptera</taxon>
        <taxon>Dictyoptera</taxon>
        <taxon>Blattodea</taxon>
        <taxon>Blaberoidea</taxon>
        <taxon>Blaberidae</taxon>
        <taxon>Diplopterinae</taxon>
        <taxon>Diploptera</taxon>
    </lineage>
</organism>
<feature type="region of interest" description="Disordered" evidence="4">
    <location>
        <begin position="99"/>
        <end position="119"/>
    </location>
</feature>
<feature type="region of interest" description="Disordered" evidence="4">
    <location>
        <begin position="38"/>
        <end position="82"/>
    </location>
</feature>
<keyword evidence="6" id="KW-1185">Reference proteome</keyword>
<feature type="compositionally biased region" description="Acidic residues" evidence="4">
    <location>
        <begin position="68"/>
        <end position="82"/>
    </location>
</feature>
<dbReference type="InterPro" id="IPR019734">
    <property type="entry name" value="TPR_rpt"/>
</dbReference>
<evidence type="ECO:0000313" key="6">
    <source>
        <dbReference type="Proteomes" id="UP001233999"/>
    </source>
</evidence>
<feature type="compositionally biased region" description="Basic and acidic residues" evidence="4">
    <location>
        <begin position="50"/>
        <end position="65"/>
    </location>
</feature>
<sequence>MADNDGDNARSNCEIPSNKEIIDELTKDFDSVIIKTEENENNYETVSEVNKGDKIRVSESNKEINEVNPDDENNQQDEKEVDDFIDEESLKDLELTYSEEDKQRLRKEAESHKSEGNDHFKAGEFKKSLQSYTLALRTCPLAFERDRAVMYSNRGAAKMKMNLNVSAIEDCSKAIELDSTYLKAYYRRAQLNEATEKLDEALADYKKILELDPLHREALYASKRLPDQINERNEK</sequence>
<feature type="repeat" description="TPR" evidence="3">
    <location>
        <begin position="182"/>
        <end position="215"/>
    </location>
</feature>
<evidence type="ECO:0000256" key="1">
    <source>
        <dbReference type="ARBA" id="ARBA00022737"/>
    </source>
</evidence>
<dbReference type="SUPFAM" id="SSF48452">
    <property type="entry name" value="TPR-like"/>
    <property type="match status" value="1"/>
</dbReference>
<dbReference type="PANTHER" id="PTHR46014:SF1">
    <property type="entry name" value="TETRATRICOPEPTIDE REPEAT PROTEIN 1"/>
    <property type="match status" value="1"/>
</dbReference>
<dbReference type="EMBL" id="JASPKZ010009572">
    <property type="protein sequence ID" value="KAJ9576629.1"/>
    <property type="molecule type" value="Genomic_DNA"/>
</dbReference>
<dbReference type="SMART" id="SM00028">
    <property type="entry name" value="TPR"/>
    <property type="match status" value="3"/>
</dbReference>
<dbReference type="InterPro" id="IPR052769">
    <property type="entry name" value="TPR_domain_protein"/>
</dbReference>
<comment type="caution">
    <text evidence="5">The sequence shown here is derived from an EMBL/GenBank/DDBJ whole genome shotgun (WGS) entry which is preliminary data.</text>
</comment>
<dbReference type="Gene3D" id="1.25.40.10">
    <property type="entry name" value="Tetratricopeptide repeat domain"/>
    <property type="match status" value="1"/>
</dbReference>
<gene>
    <name evidence="5" type="ORF">L9F63_025474</name>
</gene>
<protein>
    <recommendedName>
        <fullName evidence="7">Tetratricopeptide repeat protein 1</fullName>
    </recommendedName>
</protein>
<dbReference type="AlphaFoldDB" id="A0AAD8E4L6"/>
<evidence type="ECO:0000256" key="4">
    <source>
        <dbReference type="SAM" id="MobiDB-lite"/>
    </source>
</evidence>
<proteinExistence type="predicted"/>
<dbReference type="PROSITE" id="PS50005">
    <property type="entry name" value="TPR"/>
    <property type="match status" value="1"/>
</dbReference>
<keyword evidence="2 3" id="KW-0802">TPR repeat</keyword>
<evidence type="ECO:0000313" key="5">
    <source>
        <dbReference type="EMBL" id="KAJ9576629.1"/>
    </source>
</evidence>